<accession>A0A392LWV7</accession>
<evidence type="ECO:0000313" key="3">
    <source>
        <dbReference type="Proteomes" id="UP000265520"/>
    </source>
</evidence>
<organism evidence="2 3">
    <name type="scientific">Trifolium medium</name>
    <dbReference type="NCBI Taxonomy" id="97028"/>
    <lineage>
        <taxon>Eukaryota</taxon>
        <taxon>Viridiplantae</taxon>
        <taxon>Streptophyta</taxon>
        <taxon>Embryophyta</taxon>
        <taxon>Tracheophyta</taxon>
        <taxon>Spermatophyta</taxon>
        <taxon>Magnoliopsida</taxon>
        <taxon>eudicotyledons</taxon>
        <taxon>Gunneridae</taxon>
        <taxon>Pentapetalae</taxon>
        <taxon>rosids</taxon>
        <taxon>fabids</taxon>
        <taxon>Fabales</taxon>
        <taxon>Fabaceae</taxon>
        <taxon>Papilionoideae</taxon>
        <taxon>50 kb inversion clade</taxon>
        <taxon>NPAAA clade</taxon>
        <taxon>Hologalegina</taxon>
        <taxon>IRL clade</taxon>
        <taxon>Trifolieae</taxon>
        <taxon>Trifolium</taxon>
    </lineage>
</organism>
<dbReference type="AlphaFoldDB" id="A0A392LWV7"/>
<keyword evidence="3" id="KW-1185">Reference proteome</keyword>
<evidence type="ECO:0000313" key="2">
    <source>
        <dbReference type="EMBL" id="MCH79440.1"/>
    </source>
</evidence>
<dbReference type="EMBL" id="LXQA010000111">
    <property type="protein sequence ID" value="MCH79440.1"/>
    <property type="molecule type" value="Genomic_DNA"/>
</dbReference>
<reference evidence="2 3" key="1">
    <citation type="journal article" date="2018" name="Front. Plant Sci.">
        <title>Red Clover (Trifolium pratense) and Zigzag Clover (T. medium) - A Picture of Genomic Similarities and Differences.</title>
        <authorList>
            <person name="Dluhosova J."/>
            <person name="Istvanek J."/>
            <person name="Nedelnik J."/>
            <person name="Repkova J."/>
        </authorList>
    </citation>
    <scope>NUCLEOTIDE SEQUENCE [LARGE SCALE GENOMIC DNA]</scope>
    <source>
        <strain evidence="3">cv. 10/8</strain>
        <tissue evidence="2">Leaf</tissue>
    </source>
</reference>
<feature type="compositionally biased region" description="Basic and acidic residues" evidence="1">
    <location>
        <begin position="59"/>
        <end position="69"/>
    </location>
</feature>
<comment type="caution">
    <text evidence="2">The sequence shown here is derived from an EMBL/GenBank/DDBJ whole genome shotgun (WGS) entry which is preliminary data.</text>
</comment>
<feature type="region of interest" description="Disordered" evidence="1">
    <location>
        <begin position="54"/>
        <end position="74"/>
    </location>
</feature>
<name>A0A392LWV7_9FABA</name>
<protein>
    <submittedName>
        <fullName evidence="2">Gag-pol polyprotein</fullName>
    </submittedName>
</protein>
<proteinExistence type="predicted"/>
<evidence type="ECO:0000256" key="1">
    <source>
        <dbReference type="SAM" id="MobiDB-lite"/>
    </source>
</evidence>
<sequence length="106" mass="12061">MDKEGGIISRSPLLDGNNYDFWKSRMTSFLKSIDNKIWKAVIVGWTHPLVAYADGNPTTEKKPEASWTKEEDDASTWNHKALNALFNGVDKNMFRLIKRCDVAKDA</sequence>
<gene>
    <name evidence="2" type="ORF">A2U01_0000189</name>
</gene>
<dbReference type="Proteomes" id="UP000265520">
    <property type="component" value="Unassembled WGS sequence"/>
</dbReference>